<feature type="region of interest" description="Disordered" evidence="2">
    <location>
        <begin position="362"/>
        <end position="382"/>
    </location>
</feature>
<feature type="region of interest" description="Disordered" evidence="2">
    <location>
        <begin position="497"/>
        <end position="521"/>
    </location>
</feature>
<proteinExistence type="predicted"/>
<evidence type="ECO:0000256" key="1">
    <source>
        <dbReference type="SAM" id="Coils"/>
    </source>
</evidence>
<dbReference type="OrthoDB" id="5101876at2759"/>
<sequence>MESRPEYSAPGASYWGSYVPPPSLQQPNAPPQSSADDEEKIRLKAEIQAYKAFDDKMKAAEERKKREDEIRKETEIAFRAKMEEIKKAQEESRVEIERVRKEAEAAAWDKAETVRREKEAAKIHQEHQAKIMESEIRLKIEIERKAEEAEKRAREKLERDMELRLHAKMMGKVDDFMEVAKQRFLTFDMLNSQQSVVMGMENQGQADYTKPANRRMEQQELSPSQHTSSTIYSSNRVVSETPYSSPPPQREYPSSIADETCGSRPPSVPDAPNQFFYGDDLRSCGSSAYYDYHPNLHPYTAPSSNGRARYQSYGYESWQSPRQEQSRSQIPIHPDLVQQIAYAVTEVLRAQTLDAMMADRGMRDRPTGHRSPSMSQTPLDPREYVFPSDRAAAIENERQRRADQSHQKYLARQLWPSEQMSYRHAQTFDRPPPSPSIIPRTRRSSVKGIGYDGHGSESDSSLASAYETPPETHRVSMFPNAVRPLDATLAMAPMPQSEIGDTTRRTDNAIGNDGSRTYVNSSMGASVRDTKLEDKLSAAMAHMNLQQSPSGNSLAEESKYHHTERGDVSQYLVDDFQNTEN</sequence>
<feature type="coiled-coil region" evidence="1">
    <location>
        <begin position="132"/>
        <end position="160"/>
    </location>
</feature>
<evidence type="ECO:0000256" key="2">
    <source>
        <dbReference type="SAM" id="MobiDB-lite"/>
    </source>
</evidence>
<feature type="region of interest" description="Disordered" evidence="2">
    <location>
        <begin position="545"/>
        <end position="581"/>
    </location>
</feature>
<organism evidence="3 4">
    <name type="scientific">Fusarium beomiforme</name>
    <dbReference type="NCBI Taxonomy" id="44412"/>
    <lineage>
        <taxon>Eukaryota</taxon>
        <taxon>Fungi</taxon>
        <taxon>Dikarya</taxon>
        <taxon>Ascomycota</taxon>
        <taxon>Pezizomycotina</taxon>
        <taxon>Sordariomycetes</taxon>
        <taxon>Hypocreomycetidae</taxon>
        <taxon>Hypocreales</taxon>
        <taxon>Nectriaceae</taxon>
        <taxon>Fusarium</taxon>
        <taxon>Fusarium burgessii species complex</taxon>
    </lineage>
</organism>
<accession>A0A9P5AN31</accession>
<keyword evidence="4" id="KW-1185">Reference proteome</keyword>
<gene>
    <name evidence="3" type="ORF">FBEOM_4308</name>
</gene>
<feature type="compositionally biased region" description="Polar residues" evidence="2">
    <location>
        <begin position="219"/>
        <end position="243"/>
    </location>
</feature>
<protein>
    <recommendedName>
        <fullName evidence="5">Reticulocyte-binding protein 2</fullName>
    </recommendedName>
</protein>
<evidence type="ECO:0000313" key="4">
    <source>
        <dbReference type="Proteomes" id="UP000730481"/>
    </source>
</evidence>
<dbReference type="EMBL" id="PVQB02000179">
    <property type="protein sequence ID" value="KAF4341748.1"/>
    <property type="molecule type" value="Genomic_DNA"/>
</dbReference>
<feature type="region of interest" description="Disordered" evidence="2">
    <location>
        <begin position="213"/>
        <end position="274"/>
    </location>
</feature>
<dbReference type="AlphaFoldDB" id="A0A9P5AN31"/>
<feature type="compositionally biased region" description="Pro residues" evidence="2">
    <location>
        <begin position="19"/>
        <end position="30"/>
    </location>
</feature>
<comment type="caution">
    <text evidence="3">The sequence shown here is derived from an EMBL/GenBank/DDBJ whole genome shotgun (WGS) entry which is preliminary data.</text>
</comment>
<evidence type="ECO:0008006" key="5">
    <source>
        <dbReference type="Google" id="ProtNLM"/>
    </source>
</evidence>
<dbReference type="Proteomes" id="UP000730481">
    <property type="component" value="Unassembled WGS sequence"/>
</dbReference>
<keyword evidence="1" id="KW-0175">Coiled coil</keyword>
<feature type="region of interest" description="Disordered" evidence="2">
    <location>
        <begin position="1"/>
        <end position="38"/>
    </location>
</feature>
<reference evidence="3" key="1">
    <citation type="journal article" date="2017" name="Mycologia">
        <title>Fusarium algeriense, sp. nov., a novel toxigenic crown rot pathogen of durum wheat from Algeria is nested in the Fusarium burgessii species complex.</title>
        <authorList>
            <person name="Laraba I."/>
            <person name="Keddad A."/>
            <person name="Boureghda H."/>
            <person name="Abdallah N."/>
            <person name="Vaughan M.M."/>
            <person name="Proctor R.H."/>
            <person name="Busman M."/>
            <person name="O'Donnell K."/>
        </authorList>
    </citation>
    <scope>NUCLEOTIDE SEQUENCE</scope>
    <source>
        <strain evidence="3">NRRL 25174</strain>
    </source>
</reference>
<name>A0A9P5AN31_9HYPO</name>
<reference evidence="3" key="2">
    <citation type="submission" date="2020-02" db="EMBL/GenBank/DDBJ databases">
        <title>Identification and distribution of gene clusters putatively required for synthesis of sphingolipid metabolism inhibitors in phylogenetically diverse species of the filamentous fungus Fusarium.</title>
        <authorList>
            <person name="Kim H.-S."/>
            <person name="Busman M."/>
            <person name="Brown D.W."/>
            <person name="Divon H."/>
            <person name="Uhlig S."/>
            <person name="Proctor R.H."/>
        </authorList>
    </citation>
    <scope>NUCLEOTIDE SEQUENCE</scope>
    <source>
        <strain evidence="3">NRRL 25174</strain>
    </source>
</reference>
<feature type="coiled-coil region" evidence="1">
    <location>
        <begin position="43"/>
        <end position="106"/>
    </location>
</feature>
<evidence type="ECO:0000313" key="3">
    <source>
        <dbReference type="EMBL" id="KAF4341748.1"/>
    </source>
</evidence>
<feature type="compositionally biased region" description="Basic and acidic residues" evidence="2">
    <location>
        <begin position="556"/>
        <end position="567"/>
    </location>
</feature>
<feature type="compositionally biased region" description="Polar residues" evidence="2">
    <location>
        <begin position="545"/>
        <end position="555"/>
    </location>
</feature>